<sequence>MLFHLSAGADATWPRKKNLVPLSMLWSGREGDAWIGCICLFNAFAVSEAMMPSCSI</sequence>
<dbReference type="AlphaFoldDB" id="A0A453GTC4"/>
<accession>A0A453GTC4</accession>
<evidence type="ECO:0000313" key="2">
    <source>
        <dbReference type="Proteomes" id="UP000015105"/>
    </source>
</evidence>
<name>A0A453GTC4_AEGTS</name>
<proteinExistence type="predicted"/>
<reference evidence="1" key="3">
    <citation type="journal article" date="2017" name="Nature">
        <title>Genome sequence of the progenitor of the wheat D genome Aegilops tauschii.</title>
        <authorList>
            <person name="Luo M.C."/>
            <person name="Gu Y.Q."/>
            <person name="Puiu D."/>
            <person name="Wang H."/>
            <person name="Twardziok S.O."/>
            <person name="Deal K.R."/>
            <person name="Huo N."/>
            <person name="Zhu T."/>
            <person name="Wang L."/>
            <person name="Wang Y."/>
            <person name="McGuire P.E."/>
            <person name="Liu S."/>
            <person name="Long H."/>
            <person name="Ramasamy R.K."/>
            <person name="Rodriguez J.C."/>
            <person name="Van S.L."/>
            <person name="Yuan L."/>
            <person name="Wang Z."/>
            <person name="Xia Z."/>
            <person name="Xiao L."/>
            <person name="Anderson O.D."/>
            <person name="Ouyang S."/>
            <person name="Liang Y."/>
            <person name="Zimin A.V."/>
            <person name="Pertea G."/>
            <person name="Qi P."/>
            <person name="Bennetzen J.L."/>
            <person name="Dai X."/>
            <person name="Dawson M.W."/>
            <person name="Muller H.G."/>
            <person name="Kugler K."/>
            <person name="Rivarola-Duarte L."/>
            <person name="Spannagl M."/>
            <person name="Mayer K.F.X."/>
            <person name="Lu F.H."/>
            <person name="Bevan M.W."/>
            <person name="Leroy P."/>
            <person name="Li P."/>
            <person name="You F.M."/>
            <person name="Sun Q."/>
            <person name="Liu Z."/>
            <person name="Lyons E."/>
            <person name="Wicker T."/>
            <person name="Salzberg S.L."/>
            <person name="Devos K.M."/>
            <person name="Dvorak J."/>
        </authorList>
    </citation>
    <scope>NUCLEOTIDE SEQUENCE [LARGE SCALE GENOMIC DNA]</scope>
    <source>
        <strain evidence="1">cv. AL8/78</strain>
    </source>
</reference>
<reference evidence="2" key="2">
    <citation type="journal article" date="2017" name="Nat. Plants">
        <title>The Aegilops tauschii genome reveals multiple impacts of transposons.</title>
        <authorList>
            <person name="Zhao G."/>
            <person name="Zou C."/>
            <person name="Li K."/>
            <person name="Wang K."/>
            <person name="Li T."/>
            <person name="Gao L."/>
            <person name="Zhang X."/>
            <person name="Wang H."/>
            <person name="Yang Z."/>
            <person name="Liu X."/>
            <person name="Jiang W."/>
            <person name="Mao L."/>
            <person name="Kong X."/>
            <person name="Jiao Y."/>
            <person name="Jia J."/>
        </authorList>
    </citation>
    <scope>NUCLEOTIDE SEQUENCE [LARGE SCALE GENOMIC DNA]</scope>
    <source>
        <strain evidence="2">cv. AL8/78</strain>
    </source>
</reference>
<reference evidence="1" key="4">
    <citation type="submission" date="2019-03" db="UniProtKB">
        <authorList>
            <consortium name="EnsemblPlants"/>
        </authorList>
    </citation>
    <scope>IDENTIFICATION</scope>
</reference>
<dbReference type="EnsemblPlants" id="AET3Gv21202400.6">
    <property type="protein sequence ID" value="AET3Gv21202400.6"/>
    <property type="gene ID" value="AET3Gv21202400"/>
</dbReference>
<dbReference type="Gramene" id="AET3Gv21202400.6">
    <property type="protein sequence ID" value="AET3Gv21202400.6"/>
    <property type="gene ID" value="AET3Gv21202400"/>
</dbReference>
<keyword evidence="2" id="KW-1185">Reference proteome</keyword>
<dbReference type="Proteomes" id="UP000015105">
    <property type="component" value="Chromosome 3D"/>
</dbReference>
<reference evidence="2" key="1">
    <citation type="journal article" date="2014" name="Science">
        <title>Ancient hybridizations among the ancestral genomes of bread wheat.</title>
        <authorList>
            <consortium name="International Wheat Genome Sequencing Consortium,"/>
            <person name="Marcussen T."/>
            <person name="Sandve S.R."/>
            <person name="Heier L."/>
            <person name="Spannagl M."/>
            <person name="Pfeifer M."/>
            <person name="Jakobsen K.S."/>
            <person name="Wulff B.B."/>
            <person name="Steuernagel B."/>
            <person name="Mayer K.F."/>
            <person name="Olsen O.A."/>
        </authorList>
    </citation>
    <scope>NUCLEOTIDE SEQUENCE [LARGE SCALE GENOMIC DNA]</scope>
    <source>
        <strain evidence="2">cv. AL8/78</strain>
    </source>
</reference>
<reference evidence="1" key="5">
    <citation type="journal article" date="2021" name="G3 (Bethesda)">
        <title>Aegilops tauschii genome assembly Aet v5.0 features greater sequence contiguity and improved annotation.</title>
        <authorList>
            <person name="Wang L."/>
            <person name="Zhu T."/>
            <person name="Rodriguez J.C."/>
            <person name="Deal K.R."/>
            <person name="Dubcovsky J."/>
            <person name="McGuire P.E."/>
            <person name="Lux T."/>
            <person name="Spannagl M."/>
            <person name="Mayer K.F.X."/>
            <person name="Baldrich P."/>
            <person name="Meyers B.C."/>
            <person name="Huo N."/>
            <person name="Gu Y.Q."/>
            <person name="Zhou H."/>
            <person name="Devos K.M."/>
            <person name="Bennetzen J.L."/>
            <person name="Unver T."/>
            <person name="Budak H."/>
            <person name="Gulick P.J."/>
            <person name="Galiba G."/>
            <person name="Kalapos B."/>
            <person name="Nelson D.R."/>
            <person name="Li P."/>
            <person name="You F.M."/>
            <person name="Luo M.C."/>
            <person name="Dvorak J."/>
        </authorList>
    </citation>
    <scope>NUCLEOTIDE SEQUENCE [LARGE SCALE GENOMIC DNA]</scope>
    <source>
        <strain evidence="1">cv. AL8/78</strain>
    </source>
</reference>
<organism evidence="1 2">
    <name type="scientific">Aegilops tauschii subsp. strangulata</name>
    <name type="common">Goatgrass</name>
    <dbReference type="NCBI Taxonomy" id="200361"/>
    <lineage>
        <taxon>Eukaryota</taxon>
        <taxon>Viridiplantae</taxon>
        <taxon>Streptophyta</taxon>
        <taxon>Embryophyta</taxon>
        <taxon>Tracheophyta</taxon>
        <taxon>Spermatophyta</taxon>
        <taxon>Magnoliopsida</taxon>
        <taxon>Liliopsida</taxon>
        <taxon>Poales</taxon>
        <taxon>Poaceae</taxon>
        <taxon>BOP clade</taxon>
        <taxon>Pooideae</taxon>
        <taxon>Triticodae</taxon>
        <taxon>Triticeae</taxon>
        <taxon>Triticinae</taxon>
        <taxon>Aegilops</taxon>
    </lineage>
</organism>
<protein>
    <submittedName>
        <fullName evidence="1">Uncharacterized protein</fullName>
    </submittedName>
</protein>
<evidence type="ECO:0000313" key="1">
    <source>
        <dbReference type="EnsemblPlants" id="AET3Gv21202400.6"/>
    </source>
</evidence>